<dbReference type="Gene3D" id="2.60.40.10">
    <property type="entry name" value="Immunoglobulins"/>
    <property type="match status" value="2"/>
</dbReference>
<feature type="chain" id="PRO_5002936859" description="Ig-like domain-containing protein" evidence="8">
    <location>
        <begin position="25"/>
        <end position="749"/>
    </location>
</feature>
<dbReference type="CDD" id="cd00063">
    <property type="entry name" value="FN3"/>
    <property type="match status" value="1"/>
</dbReference>
<evidence type="ECO:0000256" key="3">
    <source>
        <dbReference type="ARBA" id="ARBA00022737"/>
    </source>
</evidence>
<evidence type="ECO:0000259" key="9">
    <source>
        <dbReference type="PROSITE" id="PS50835"/>
    </source>
</evidence>
<dbReference type="InterPro" id="IPR003599">
    <property type="entry name" value="Ig_sub"/>
</dbReference>
<evidence type="ECO:0000256" key="2">
    <source>
        <dbReference type="ARBA" id="ARBA00022729"/>
    </source>
</evidence>
<dbReference type="InterPro" id="IPR007110">
    <property type="entry name" value="Ig-like_dom"/>
</dbReference>
<dbReference type="InterPro" id="IPR001611">
    <property type="entry name" value="Leu-rich_rpt"/>
</dbReference>
<keyword evidence="3" id="KW-0677">Repeat</keyword>
<dbReference type="InterPro" id="IPR003961">
    <property type="entry name" value="FN3_dom"/>
</dbReference>
<dbReference type="SUPFAM" id="SSF52058">
    <property type="entry name" value="L domain-like"/>
    <property type="match status" value="1"/>
</dbReference>
<keyword evidence="5" id="KW-0393">Immunoglobulin domain</keyword>
<dbReference type="InterPro" id="IPR013783">
    <property type="entry name" value="Ig-like_fold"/>
</dbReference>
<dbReference type="PANTHER" id="PTHR24366:SF161">
    <property type="entry name" value="TIR DOMAIN-CONTAINING PROTEIN"/>
    <property type="match status" value="1"/>
</dbReference>
<feature type="region of interest" description="Disordered" evidence="6">
    <location>
        <begin position="377"/>
        <end position="400"/>
    </location>
</feature>
<dbReference type="InParanoid" id="C3ZHV3"/>
<evidence type="ECO:0000256" key="1">
    <source>
        <dbReference type="ARBA" id="ARBA00022614"/>
    </source>
</evidence>
<keyword evidence="4" id="KW-1015">Disulfide bond</keyword>
<proteinExistence type="predicted"/>
<keyword evidence="7" id="KW-0812">Transmembrane</keyword>
<evidence type="ECO:0000256" key="5">
    <source>
        <dbReference type="ARBA" id="ARBA00023319"/>
    </source>
</evidence>
<name>C3ZHV3_BRAFL</name>
<dbReference type="InterPro" id="IPR032675">
    <property type="entry name" value="LRR_dom_sf"/>
</dbReference>
<accession>C3ZHV3</accession>
<dbReference type="InterPro" id="IPR003591">
    <property type="entry name" value="Leu-rich_rpt_typical-subtyp"/>
</dbReference>
<keyword evidence="2 8" id="KW-0732">Signal</keyword>
<feature type="transmembrane region" description="Helical" evidence="7">
    <location>
        <begin position="527"/>
        <end position="548"/>
    </location>
</feature>
<keyword evidence="7" id="KW-1133">Transmembrane helix</keyword>
<evidence type="ECO:0000256" key="7">
    <source>
        <dbReference type="SAM" id="Phobius"/>
    </source>
</evidence>
<evidence type="ECO:0000256" key="8">
    <source>
        <dbReference type="SAM" id="SignalP"/>
    </source>
</evidence>
<dbReference type="PANTHER" id="PTHR24366">
    <property type="entry name" value="IG(IMMUNOGLOBULIN) AND LRR(LEUCINE RICH REPEAT) DOMAINS"/>
    <property type="match status" value="1"/>
</dbReference>
<gene>
    <name evidence="10" type="ORF">BRAFLDRAFT_89403</name>
</gene>
<dbReference type="SUPFAM" id="SSF49265">
    <property type="entry name" value="Fibronectin type III"/>
    <property type="match status" value="1"/>
</dbReference>
<dbReference type="eggNOG" id="KOG0619">
    <property type="taxonomic scope" value="Eukaryota"/>
</dbReference>
<protein>
    <recommendedName>
        <fullName evidence="9">Ig-like domain-containing protein</fullName>
    </recommendedName>
</protein>
<evidence type="ECO:0000313" key="10">
    <source>
        <dbReference type="EMBL" id="EEN47897.1"/>
    </source>
</evidence>
<dbReference type="SMART" id="SM00369">
    <property type="entry name" value="LRR_TYP"/>
    <property type="match status" value="3"/>
</dbReference>
<dbReference type="Pfam" id="PF00560">
    <property type="entry name" value="LRR_1"/>
    <property type="match status" value="1"/>
</dbReference>
<dbReference type="PROSITE" id="PS50835">
    <property type="entry name" value="IG_LIKE"/>
    <property type="match status" value="1"/>
</dbReference>
<dbReference type="SUPFAM" id="SSF48726">
    <property type="entry name" value="Immunoglobulin"/>
    <property type="match status" value="1"/>
</dbReference>
<dbReference type="InterPro" id="IPR036179">
    <property type="entry name" value="Ig-like_dom_sf"/>
</dbReference>
<dbReference type="EMBL" id="GG666624">
    <property type="protein sequence ID" value="EEN47897.1"/>
    <property type="molecule type" value="Genomic_DNA"/>
</dbReference>
<dbReference type="Pfam" id="PF13855">
    <property type="entry name" value="LRR_8"/>
    <property type="match status" value="1"/>
</dbReference>
<dbReference type="InterPro" id="IPR036116">
    <property type="entry name" value="FN3_sf"/>
</dbReference>
<keyword evidence="1" id="KW-0433">Leucine-rich repeat</keyword>
<evidence type="ECO:0000256" key="4">
    <source>
        <dbReference type="ARBA" id="ARBA00023157"/>
    </source>
</evidence>
<feature type="signal peptide" evidence="8">
    <location>
        <begin position="1"/>
        <end position="24"/>
    </location>
</feature>
<evidence type="ECO:0000256" key="6">
    <source>
        <dbReference type="SAM" id="MobiDB-lite"/>
    </source>
</evidence>
<dbReference type="Gene3D" id="3.80.10.10">
    <property type="entry name" value="Ribonuclease Inhibitor"/>
    <property type="match status" value="1"/>
</dbReference>
<organism>
    <name type="scientific">Branchiostoma floridae</name>
    <name type="common">Florida lancelet</name>
    <name type="synonym">Amphioxus</name>
    <dbReference type="NCBI Taxonomy" id="7739"/>
    <lineage>
        <taxon>Eukaryota</taxon>
        <taxon>Metazoa</taxon>
        <taxon>Chordata</taxon>
        <taxon>Cephalochordata</taxon>
        <taxon>Leptocardii</taxon>
        <taxon>Amphioxiformes</taxon>
        <taxon>Branchiostomatidae</taxon>
        <taxon>Branchiostoma</taxon>
    </lineage>
</organism>
<dbReference type="AlphaFoldDB" id="C3ZHV3"/>
<feature type="domain" description="Ig-like" evidence="9">
    <location>
        <begin position="266"/>
        <end position="353"/>
    </location>
</feature>
<dbReference type="PROSITE" id="PS51450">
    <property type="entry name" value="LRR"/>
    <property type="match status" value="3"/>
</dbReference>
<sequence>MAARLVAVFVFLWYSVLVPPAVLGTGNHSCDIYCSMGIKDLNDVAVGKSPCLNFNGNELRAVSGYLSFSPWVEVLILSNNKISVVDEASLLPMDKLNTLDLSHNRLQTFPWNVSLANLTSLSLAHNQLTSLPTETTLGTTLHTLNLANNNLTSVPEQLFFKQVPMVALKGNPWHCDCRLSLLKDWVLQHYHPDSTCESSYIGVVGGNTSVSSDPSSLCAGSPMNITSMFAPPSCFTPARLKDQCLIGGNFCAGTCYSHAAPYDVIPSLTNHLMVPAGEEVVLRCVSPTDKDGSLSEWFHPSAGPIDGENNSSQSICTDAHDNLVIKNIRAGDAGIYACALRHHADVKGYVNVTVLDDNFEPETPVWDPGFTHSVTTPTVDISSPRQHQPMSSTHPPNDTSARFHGNVTADTPIDEPTIPSRPEREGVIEVTVRDVTSYAAMVRWRTPAFLRGSFLRLFYHEEQGGETGRVWMDMEQRSVVIKPGFRRHQLQSLQPSTCYVVCISAHTIPEQDDCVLFRTKASGVNPLYFTIVPIPLIGLLALGCYIKIRNKRRQIRRHYLNPFQTLAENTWNSLSLFGPGVDATSLRRSAGDYHIYAVPSDDVYDDVGDVMLDPGSSVAKYHPRHSYPCREPQEHIYARPCTVKKTIREGHPCTKKNAAGKILLRRGSGSYEKACSVTLPMFKIPLPKTDPNETRSASLYDVYASACSVRSSFADHLRHGVLSVTGTERGGRHIPLPCTSDLLTSAEHV</sequence>
<keyword evidence="7" id="KW-0472">Membrane</keyword>
<dbReference type="SMART" id="SM00409">
    <property type="entry name" value="IG"/>
    <property type="match status" value="1"/>
</dbReference>
<reference evidence="10" key="1">
    <citation type="journal article" date="2008" name="Nature">
        <title>The amphioxus genome and the evolution of the chordate karyotype.</title>
        <authorList>
            <consortium name="US DOE Joint Genome Institute (JGI-PGF)"/>
            <person name="Putnam N.H."/>
            <person name="Butts T."/>
            <person name="Ferrier D.E.K."/>
            <person name="Furlong R.F."/>
            <person name="Hellsten U."/>
            <person name="Kawashima T."/>
            <person name="Robinson-Rechavi M."/>
            <person name="Shoguchi E."/>
            <person name="Terry A."/>
            <person name="Yu J.-K."/>
            <person name="Benito-Gutierrez E.L."/>
            <person name="Dubchak I."/>
            <person name="Garcia-Fernandez J."/>
            <person name="Gibson-Brown J.J."/>
            <person name="Grigoriev I.V."/>
            <person name="Horton A.C."/>
            <person name="de Jong P.J."/>
            <person name="Jurka J."/>
            <person name="Kapitonov V.V."/>
            <person name="Kohara Y."/>
            <person name="Kuroki Y."/>
            <person name="Lindquist E."/>
            <person name="Lucas S."/>
            <person name="Osoegawa K."/>
            <person name="Pennacchio L.A."/>
            <person name="Salamov A.A."/>
            <person name="Satou Y."/>
            <person name="Sauka-Spengler T."/>
            <person name="Schmutz J."/>
            <person name="Shin-I T."/>
            <person name="Toyoda A."/>
            <person name="Bronner-Fraser M."/>
            <person name="Fujiyama A."/>
            <person name="Holland L.Z."/>
            <person name="Holland P.W.H."/>
            <person name="Satoh N."/>
            <person name="Rokhsar D.S."/>
        </authorList>
    </citation>
    <scope>NUCLEOTIDE SEQUENCE [LARGE SCALE GENOMIC DNA]</scope>
    <source>
        <strain evidence="10">S238N-H82</strain>
        <tissue evidence="10">Testes</tissue>
    </source>
</reference>